<keyword evidence="12" id="KW-1185">Reference proteome</keyword>
<feature type="transmembrane region" description="Helical" evidence="10">
    <location>
        <begin position="105"/>
        <end position="127"/>
    </location>
</feature>
<comment type="catalytic activity">
    <reaction evidence="8">
        <text>fluoride(in) = fluoride(out)</text>
        <dbReference type="Rhea" id="RHEA:76159"/>
        <dbReference type="ChEBI" id="CHEBI:17051"/>
    </reaction>
    <physiologicalReaction direction="left-to-right" evidence="8">
        <dbReference type="Rhea" id="RHEA:76160"/>
    </physiologicalReaction>
</comment>
<evidence type="ECO:0000256" key="6">
    <source>
        <dbReference type="ARBA" id="ARBA00023303"/>
    </source>
</evidence>
<dbReference type="EMBL" id="BAABKP010000005">
    <property type="protein sequence ID" value="GAA4799608.1"/>
    <property type="molecule type" value="Genomic_DNA"/>
</dbReference>
<keyword evidence="10" id="KW-0813">Transport</keyword>
<keyword evidence="5 10" id="KW-0472">Membrane</keyword>
<evidence type="ECO:0000256" key="2">
    <source>
        <dbReference type="ARBA" id="ARBA00022475"/>
    </source>
</evidence>
<sequence length="128" mass="13127">MIALLIFLAGGTGATLRFSVDRLISARIKGDIPVATFFINATGSFALGLLTGLIGIYTSTHANGSAPWPADSLPLVLGLGFLGGYTTFSTAMIEAAQTQDAAQRLTLLVGQALICVLCAGAGLLLFLP</sequence>
<name>A0ABP9BS18_9MICC</name>
<feature type="transmembrane region" description="Helical" evidence="10">
    <location>
        <begin position="72"/>
        <end position="93"/>
    </location>
</feature>
<keyword evidence="10" id="KW-0406">Ion transport</keyword>
<keyword evidence="10" id="KW-0479">Metal-binding</keyword>
<dbReference type="Pfam" id="PF02537">
    <property type="entry name" value="CRCB"/>
    <property type="match status" value="1"/>
</dbReference>
<evidence type="ECO:0000313" key="12">
    <source>
        <dbReference type="Proteomes" id="UP001500187"/>
    </source>
</evidence>
<keyword evidence="2 10" id="KW-1003">Cell membrane</keyword>
<evidence type="ECO:0000256" key="4">
    <source>
        <dbReference type="ARBA" id="ARBA00022989"/>
    </source>
</evidence>
<feature type="transmembrane region" description="Helical" evidence="10">
    <location>
        <begin position="37"/>
        <end position="60"/>
    </location>
</feature>
<keyword evidence="10" id="KW-0915">Sodium</keyword>
<accession>A0ABP9BS18</accession>
<keyword evidence="6 10" id="KW-0407">Ion channel</keyword>
<evidence type="ECO:0000256" key="8">
    <source>
        <dbReference type="ARBA" id="ARBA00035585"/>
    </source>
</evidence>
<dbReference type="HAMAP" id="MF_00454">
    <property type="entry name" value="FluC"/>
    <property type="match status" value="1"/>
</dbReference>
<feature type="binding site" evidence="10">
    <location>
        <position position="86"/>
    </location>
    <ligand>
        <name>Na(+)</name>
        <dbReference type="ChEBI" id="CHEBI:29101"/>
        <note>structural</note>
    </ligand>
</feature>
<evidence type="ECO:0000256" key="5">
    <source>
        <dbReference type="ARBA" id="ARBA00023136"/>
    </source>
</evidence>
<keyword evidence="3 10" id="KW-0812">Transmembrane</keyword>
<gene>
    <name evidence="11" type="primary">crcB_1</name>
    <name evidence="10" type="synonym">crcB</name>
    <name evidence="10" type="synonym">fluC</name>
    <name evidence="11" type="ORF">GCM10023352_19390</name>
</gene>
<comment type="function">
    <text evidence="9 10">Fluoride-specific ion channel. Important for reducing fluoride concentration in the cell, thus reducing its toxicity.</text>
</comment>
<comment type="similarity">
    <text evidence="7 10">Belongs to the fluoride channel Fluc/FEX (TC 1.A.43) family.</text>
</comment>
<proteinExistence type="inferred from homology"/>
<dbReference type="InterPro" id="IPR003691">
    <property type="entry name" value="FluC"/>
</dbReference>
<protein>
    <recommendedName>
        <fullName evidence="10">Fluoride-specific ion channel FluC</fullName>
    </recommendedName>
</protein>
<keyword evidence="4 10" id="KW-1133">Transmembrane helix</keyword>
<comment type="activity regulation">
    <text evidence="10">Na(+) is not transported, but it plays an essential structural role and its presence is essential for fluoride channel function.</text>
</comment>
<evidence type="ECO:0000313" key="11">
    <source>
        <dbReference type="EMBL" id="GAA4799608.1"/>
    </source>
</evidence>
<organism evidence="11 12">
    <name type="scientific">Rothia endophytica</name>
    <dbReference type="NCBI Taxonomy" id="1324766"/>
    <lineage>
        <taxon>Bacteria</taxon>
        <taxon>Bacillati</taxon>
        <taxon>Actinomycetota</taxon>
        <taxon>Actinomycetes</taxon>
        <taxon>Micrococcales</taxon>
        <taxon>Micrococcaceae</taxon>
        <taxon>Rothia</taxon>
    </lineage>
</organism>
<reference evidence="12" key="1">
    <citation type="journal article" date="2019" name="Int. J. Syst. Evol. Microbiol.">
        <title>The Global Catalogue of Microorganisms (GCM) 10K type strain sequencing project: providing services to taxonomists for standard genome sequencing and annotation.</title>
        <authorList>
            <consortium name="The Broad Institute Genomics Platform"/>
            <consortium name="The Broad Institute Genome Sequencing Center for Infectious Disease"/>
            <person name="Wu L."/>
            <person name="Ma J."/>
        </authorList>
    </citation>
    <scope>NUCLEOTIDE SEQUENCE [LARGE SCALE GENOMIC DNA]</scope>
    <source>
        <strain evidence="12">JCM 18541</strain>
    </source>
</reference>
<evidence type="ECO:0000256" key="10">
    <source>
        <dbReference type="HAMAP-Rule" id="MF_00454"/>
    </source>
</evidence>
<evidence type="ECO:0000256" key="1">
    <source>
        <dbReference type="ARBA" id="ARBA00004651"/>
    </source>
</evidence>
<comment type="subcellular location">
    <subcellularLocation>
        <location evidence="1 10">Cell membrane</location>
        <topology evidence="1 10">Multi-pass membrane protein</topology>
    </subcellularLocation>
</comment>
<evidence type="ECO:0000256" key="9">
    <source>
        <dbReference type="ARBA" id="ARBA00049940"/>
    </source>
</evidence>
<evidence type="ECO:0000256" key="7">
    <source>
        <dbReference type="ARBA" id="ARBA00035120"/>
    </source>
</evidence>
<dbReference type="Proteomes" id="UP001500187">
    <property type="component" value="Unassembled WGS sequence"/>
</dbReference>
<feature type="binding site" evidence="10">
    <location>
        <position position="83"/>
    </location>
    <ligand>
        <name>Na(+)</name>
        <dbReference type="ChEBI" id="CHEBI:29101"/>
        <note>structural</note>
    </ligand>
</feature>
<comment type="caution">
    <text evidence="11">The sequence shown here is derived from an EMBL/GenBank/DDBJ whole genome shotgun (WGS) entry which is preliminary data.</text>
</comment>
<evidence type="ECO:0000256" key="3">
    <source>
        <dbReference type="ARBA" id="ARBA00022692"/>
    </source>
</evidence>
<dbReference type="RefSeq" id="WP_345447003.1">
    <property type="nucleotide sequence ID" value="NZ_BAABKP010000005.1"/>
</dbReference>